<evidence type="ECO:0000259" key="6">
    <source>
        <dbReference type="Pfam" id="PF02055"/>
    </source>
</evidence>
<dbReference type="PRINTS" id="PR00843">
    <property type="entry name" value="GLHYDRLASE30"/>
</dbReference>
<evidence type="ECO:0000256" key="3">
    <source>
        <dbReference type="ARBA" id="ARBA00022801"/>
    </source>
</evidence>
<keyword evidence="4" id="KW-0326">Glycosidase</keyword>
<dbReference type="Proteomes" id="UP001500979">
    <property type="component" value="Unassembled WGS sequence"/>
</dbReference>
<dbReference type="InterPro" id="IPR033452">
    <property type="entry name" value="GH30_C"/>
</dbReference>
<evidence type="ECO:0000256" key="5">
    <source>
        <dbReference type="SAM" id="MobiDB-lite"/>
    </source>
</evidence>
<comment type="caution">
    <text evidence="8">The sequence shown here is derived from an EMBL/GenBank/DDBJ whole genome shotgun (WGS) entry which is preliminary data.</text>
</comment>
<evidence type="ECO:0000313" key="9">
    <source>
        <dbReference type="Proteomes" id="UP001500979"/>
    </source>
</evidence>
<dbReference type="Pfam" id="PF02055">
    <property type="entry name" value="Glyco_hydro_30"/>
    <property type="match status" value="1"/>
</dbReference>
<dbReference type="InterPro" id="IPR001139">
    <property type="entry name" value="Glyco_hydro_30"/>
</dbReference>
<evidence type="ECO:0000256" key="2">
    <source>
        <dbReference type="ARBA" id="ARBA00022729"/>
    </source>
</evidence>
<dbReference type="RefSeq" id="WP_344684825.1">
    <property type="nucleotide sequence ID" value="NZ_BAAAUX010000026.1"/>
</dbReference>
<dbReference type="PANTHER" id="PTHR11069">
    <property type="entry name" value="GLUCOSYLCERAMIDASE"/>
    <property type="match status" value="1"/>
</dbReference>
<keyword evidence="2" id="KW-0732">Signal</keyword>
<name>A0ABN3VL05_9PSEU</name>
<dbReference type="Gene3D" id="3.20.20.80">
    <property type="entry name" value="Glycosidases"/>
    <property type="match status" value="1"/>
</dbReference>
<dbReference type="Gene3D" id="2.60.40.1180">
    <property type="entry name" value="Golgi alpha-mannosidase II"/>
    <property type="match status" value="1"/>
</dbReference>
<gene>
    <name evidence="8" type="ORF">GCM10010470_56340</name>
</gene>
<feature type="domain" description="Glycosyl hydrolase family 30 beta sandwich" evidence="7">
    <location>
        <begin position="447"/>
        <end position="508"/>
    </location>
</feature>
<dbReference type="InterPro" id="IPR033453">
    <property type="entry name" value="Glyco_hydro_30_TIM-barrel"/>
</dbReference>
<dbReference type="EMBL" id="BAAAUX010000026">
    <property type="protein sequence ID" value="GAA2813610.1"/>
    <property type="molecule type" value="Genomic_DNA"/>
</dbReference>
<reference evidence="8 9" key="1">
    <citation type="journal article" date="2019" name="Int. J. Syst. Evol. Microbiol.">
        <title>The Global Catalogue of Microorganisms (GCM) 10K type strain sequencing project: providing services to taxonomists for standard genome sequencing and annotation.</title>
        <authorList>
            <consortium name="The Broad Institute Genomics Platform"/>
            <consortium name="The Broad Institute Genome Sequencing Center for Infectious Disease"/>
            <person name="Wu L."/>
            <person name="Ma J."/>
        </authorList>
    </citation>
    <scope>NUCLEOTIDE SEQUENCE [LARGE SCALE GENOMIC DNA]</scope>
    <source>
        <strain evidence="8 9">JCM 9383</strain>
    </source>
</reference>
<dbReference type="InterPro" id="IPR017853">
    <property type="entry name" value="GH"/>
</dbReference>
<evidence type="ECO:0000256" key="4">
    <source>
        <dbReference type="RuleBase" id="RU361188"/>
    </source>
</evidence>
<dbReference type="SUPFAM" id="SSF51445">
    <property type="entry name" value="(Trans)glycosidases"/>
    <property type="match status" value="1"/>
</dbReference>
<feature type="domain" description="Glycosyl hydrolase family 30 TIM-barrel" evidence="6">
    <location>
        <begin position="109"/>
        <end position="444"/>
    </location>
</feature>
<dbReference type="InterPro" id="IPR013780">
    <property type="entry name" value="Glyco_hydro_b"/>
</dbReference>
<sequence length="512" mass="56253">MTSRSRAENLGITRAHSPGGTDITPAERRNRSGGWRAICRPTAVLAAAVLLFSTPAAAPPEEPDVRVWLTTADARYLLAERDGLDFRPGPDVDGVRIHVKPGETFQTMAGFGASFTESAASLVASHPRRDELMRDLFDPADPDGAALSALRQPIGSSDFATGPHYTYDDARGEDWDLGEFDMSRDRTALELVGQARRMEPRTHLTATPWSPPAWMKTNRSLIGGDLRDEAYPVYAEYLARVAREYERAGTPLDAITPQNEPLLGDPGDYPGMALSPEEESRLVRELRPRLGGSPEILGFDHNWARHPNDDGDPRYPFTLMSKARKHLAGTAYHCYHGDAQRQSELHDSFPDKDIHLTECSPTESSDPGSTFRDTLMWMTRDVVIGATRNWARSVVLWNVALDPAHGPHNGGCSTCDGLLEIDPATGEVRREAGFYALGHASRFVRPGAVRINSFSVDPQALQTVAFRNPDGTTAVLLSNPNPQARTATLIEGDRYLTYDVPAESVTTLTWRG</sequence>
<protein>
    <submittedName>
        <fullName evidence="8">Glucosylceramidase</fullName>
    </submittedName>
</protein>
<feature type="region of interest" description="Disordered" evidence="5">
    <location>
        <begin position="1"/>
        <end position="29"/>
    </location>
</feature>
<evidence type="ECO:0000259" key="7">
    <source>
        <dbReference type="Pfam" id="PF17189"/>
    </source>
</evidence>
<evidence type="ECO:0000256" key="1">
    <source>
        <dbReference type="ARBA" id="ARBA00005382"/>
    </source>
</evidence>
<accession>A0ABN3VL05</accession>
<evidence type="ECO:0000313" key="8">
    <source>
        <dbReference type="EMBL" id="GAA2813610.1"/>
    </source>
</evidence>
<dbReference type="PANTHER" id="PTHR11069:SF23">
    <property type="entry name" value="LYSOSOMAL ACID GLUCOSYLCERAMIDASE"/>
    <property type="match status" value="1"/>
</dbReference>
<proteinExistence type="inferred from homology"/>
<organism evidence="8 9">
    <name type="scientific">Saccharopolyspora taberi</name>
    <dbReference type="NCBI Taxonomy" id="60895"/>
    <lineage>
        <taxon>Bacteria</taxon>
        <taxon>Bacillati</taxon>
        <taxon>Actinomycetota</taxon>
        <taxon>Actinomycetes</taxon>
        <taxon>Pseudonocardiales</taxon>
        <taxon>Pseudonocardiaceae</taxon>
        <taxon>Saccharopolyspora</taxon>
    </lineage>
</organism>
<comment type="similarity">
    <text evidence="1 4">Belongs to the glycosyl hydrolase 30 family.</text>
</comment>
<keyword evidence="3 4" id="KW-0378">Hydrolase</keyword>
<dbReference type="Pfam" id="PF17189">
    <property type="entry name" value="Glyco_hydro_30C"/>
    <property type="match status" value="1"/>
</dbReference>
<keyword evidence="9" id="KW-1185">Reference proteome</keyword>